<keyword evidence="1" id="KW-0472">Membrane</keyword>
<feature type="transmembrane region" description="Helical" evidence="1">
    <location>
        <begin position="226"/>
        <end position="244"/>
    </location>
</feature>
<keyword evidence="1" id="KW-1133">Transmembrane helix</keyword>
<protein>
    <submittedName>
        <fullName evidence="2">Uncharacterized protein</fullName>
    </submittedName>
</protein>
<evidence type="ECO:0000256" key="1">
    <source>
        <dbReference type="SAM" id="Phobius"/>
    </source>
</evidence>
<accession>A0A6N3DWS4</accession>
<feature type="transmembrane region" description="Helical" evidence="1">
    <location>
        <begin position="21"/>
        <end position="39"/>
    </location>
</feature>
<keyword evidence="1" id="KW-0812">Transmembrane</keyword>
<feature type="transmembrane region" description="Helical" evidence="1">
    <location>
        <begin position="284"/>
        <end position="304"/>
    </location>
</feature>
<dbReference type="EMBL" id="CACRTO010000020">
    <property type="protein sequence ID" value="VYU31778.1"/>
    <property type="molecule type" value="Genomic_DNA"/>
</dbReference>
<reference evidence="2" key="1">
    <citation type="submission" date="2019-11" db="EMBL/GenBank/DDBJ databases">
        <authorList>
            <person name="Feng L."/>
        </authorList>
    </citation>
    <scope>NUCLEOTIDE SEQUENCE</scope>
    <source>
        <strain evidence="2">CTertiumLFYP3</strain>
    </source>
</reference>
<gene>
    <name evidence="2" type="ORF">CTLFYP3_02043</name>
</gene>
<evidence type="ECO:0000313" key="2">
    <source>
        <dbReference type="EMBL" id="VYU31778.1"/>
    </source>
</evidence>
<name>A0A6N3DWS4_9CLOT</name>
<organism evidence="2">
    <name type="scientific">Clostridium tertium</name>
    <dbReference type="NCBI Taxonomy" id="1559"/>
    <lineage>
        <taxon>Bacteria</taxon>
        <taxon>Bacillati</taxon>
        <taxon>Bacillota</taxon>
        <taxon>Clostridia</taxon>
        <taxon>Eubacteriales</taxon>
        <taxon>Clostridiaceae</taxon>
        <taxon>Clostridium</taxon>
    </lineage>
</organism>
<proteinExistence type="predicted"/>
<sequence>MMLGIFGSGVTIMKISKIKKYISICGIIFLTILIPFNIVKGDTGPKPELQIIVENPPKEEYYLDLLVDYEVKNGYTWLDEKEYNQDKIKVFKEFRDGNWRPALLTKTRAPMSGRLVGERDGNNVIHDFGYTLPESFKIAILDSNNNINVSDEITLRSFRTTIKYDYASKKISYETESSAMGLVRGNIKEMLSIKGIMLTIILTLIVEGIILLLFKFNIKENIKPFILINLLTQIILNILLTLVVNNNDFGAFTFTLIILEFLIIVIESFSFSKLLKGHTPKRRVAFGIVANIISFLSGYIIYIFI</sequence>
<dbReference type="AlphaFoldDB" id="A0A6N3DWS4"/>
<feature type="transmembrane region" description="Helical" evidence="1">
    <location>
        <begin position="191"/>
        <end position="214"/>
    </location>
</feature>
<feature type="transmembrane region" description="Helical" evidence="1">
    <location>
        <begin position="250"/>
        <end position="272"/>
    </location>
</feature>